<reference evidence="1" key="1">
    <citation type="submission" date="2014-09" db="EMBL/GenBank/DDBJ databases">
        <authorList>
            <person name="Magalhaes I.L.F."/>
            <person name="Oliveira U."/>
            <person name="Santos F.R."/>
            <person name="Vidigal T.H.D.A."/>
            <person name="Brescovit A.D."/>
            <person name="Santos A.J."/>
        </authorList>
    </citation>
    <scope>NUCLEOTIDE SEQUENCE</scope>
    <source>
        <tissue evidence="1">Shoot tissue taken approximately 20 cm above the soil surface</tissue>
    </source>
</reference>
<evidence type="ECO:0000313" key="1">
    <source>
        <dbReference type="EMBL" id="JAE27983.1"/>
    </source>
</evidence>
<dbReference type="AlphaFoldDB" id="A0A0A9H533"/>
<name>A0A0A9H533_ARUDO</name>
<proteinExistence type="predicted"/>
<sequence length="106" mass="11881">MGTILHPLSPFRYALLDYQELQYCCGNLITALRLCLYQSFSSKLSMRSLTHSMEVMALDTLKSKDLYLDPCVQLVSSGVGMTMTLLESDVVILCHHLSSGVQFDQD</sequence>
<accession>A0A0A9H533</accession>
<organism evidence="1">
    <name type="scientific">Arundo donax</name>
    <name type="common">Giant reed</name>
    <name type="synonym">Donax arundinaceus</name>
    <dbReference type="NCBI Taxonomy" id="35708"/>
    <lineage>
        <taxon>Eukaryota</taxon>
        <taxon>Viridiplantae</taxon>
        <taxon>Streptophyta</taxon>
        <taxon>Embryophyta</taxon>
        <taxon>Tracheophyta</taxon>
        <taxon>Spermatophyta</taxon>
        <taxon>Magnoliopsida</taxon>
        <taxon>Liliopsida</taxon>
        <taxon>Poales</taxon>
        <taxon>Poaceae</taxon>
        <taxon>PACMAD clade</taxon>
        <taxon>Arundinoideae</taxon>
        <taxon>Arundineae</taxon>
        <taxon>Arundo</taxon>
    </lineage>
</organism>
<dbReference type="EMBL" id="GBRH01169913">
    <property type="protein sequence ID" value="JAE27983.1"/>
    <property type="molecule type" value="Transcribed_RNA"/>
</dbReference>
<reference evidence="1" key="2">
    <citation type="journal article" date="2015" name="Data Brief">
        <title>Shoot transcriptome of the giant reed, Arundo donax.</title>
        <authorList>
            <person name="Barrero R.A."/>
            <person name="Guerrero F.D."/>
            <person name="Moolhuijzen P."/>
            <person name="Goolsby J.A."/>
            <person name="Tidwell J."/>
            <person name="Bellgard S.E."/>
            <person name="Bellgard M.I."/>
        </authorList>
    </citation>
    <scope>NUCLEOTIDE SEQUENCE</scope>
    <source>
        <tissue evidence="1">Shoot tissue taken approximately 20 cm above the soil surface</tissue>
    </source>
</reference>
<protein>
    <submittedName>
        <fullName evidence="1">Uncharacterized protein</fullName>
    </submittedName>
</protein>